<reference evidence="2 3" key="1">
    <citation type="submission" date="2016-11" db="EMBL/GenBank/DDBJ databases">
        <title>Draft Genome Sequences of Nine Cyanobacterial Strains from Diverse Habitats.</title>
        <authorList>
            <person name="Zhu T."/>
            <person name="Hou S."/>
            <person name="Lu X."/>
            <person name="Hess W.R."/>
        </authorList>
    </citation>
    <scope>NUCLEOTIDE SEQUENCE [LARGE SCALE GENOMIC DNA]</scope>
    <source>
        <strain evidence="2 3">NIES-592</strain>
    </source>
</reference>
<dbReference type="InterPro" id="IPR015943">
    <property type="entry name" value="WD40/YVTN_repeat-like_dom_sf"/>
</dbReference>
<evidence type="ECO:0008006" key="4">
    <source>
        <dbReference type="Google" id="ProtNLM"/>
    </source>
</evidence>
<keyword evidence="3" id="KW-1185">Reference proteome</keyword>
<dbReference type="Proteomes" id="UP000186391">
    <property type="component" value="Unassembled WGS sequence"/>
</dbReference>
<accession>A0A1U7H165</accession>
<dbReference type="SUPFAM" id="SSF50978">
    <property type="entry name" value="WD40 repeat-like"/>
    <property type="match status" value="1"/>
</dbReference>
<organism evidence="2 3">
    <name type="scientific">Fischerella major NIES-592</name>
    <dbReference type="NCBI Taxonomy" id="210994"/>
    <lineage>
        <taxon>Bacteria</taxon>
        <taxon>Bacillati</taxon>
        <taxon>Cyanobacteriota</taxon>
        <taxon>Cyanophyceae</taxon>
        <taxon>Nostocales</taxon>
        <taxon>Hapalosiphonaceae</taxon>
        <taxon>Fischerella</taxon>
    </lineage>
</organism>
<dbReference type="Gene3D" id="2.130.10.10">
    <property type="entry name" value="YVTN repeat-like/Quinoprotein amine dehydrogenase"/>
    <property type="match status" value="1"/>
</dbReference>
<feature type="repeat" description="WD" evidence="1">
    <location>
        <begin position="1"/>
        <end position="33"/>
    </location>
</feature>
<evidence type="ECO:0000256" key="1">
    <source>
        <dbReference type="PROSITE-ProRule" id="PRU00221"/>
    </source>
</evidence>
<dbReference type="RefSeq" id="WP_073555352.1">
    <property type="nucleotide sequence ID" value="NZ_MRCA01000003.1"/>
</dbReference>
<keyword evidence="1" id="KW-0853">WD repeat</keyword>
<dbReference type="PROSITE" id="PS50294">
    <property type="entry name" value="WD_REPEATS_REGION"/>
    <property type="match status" value="1"/>
</dbReference>
<sequence>MHNDLVYAVAISLDGQTLVSGSADKTVKIWRIP</sequence>
<evidence type="ECO:0000313" key="3">
    <source>
        <dbReference type="Proteomes" id="UP000186391"/>
    </source>
</evidence>
<dbReference type="Pfam" id="PF00400">
    <property type="entry name" value="WD40"/>
    <property type="match status" value="1"/>
</dbReference>
<name>A0A1U7H165_9CYAN</name>
<dbReference type="InterPro" id="IPR001680">
    <property type="entry name" value="WD40_rpt"/>
</dbReference>
<proteinExistence type="predicted"/>
<evidence type="ECO:0000313" key="2">
    <source>
        <dbReference type="EMBL" id="OKH14723.1"/>
    </source>
</evidence>
<comment type="caution">
    <text evidence="2">The sequence shown here is derived from an EMBL/GenBank/DDBJ whole genome shotgun (WGS) entry which is preliminary data.</text>
</comment>
<dbReference type="EMBL" id="MRCA01000003">
    <property type="protein sequence ID" value="OKH14723.1"/>
    <property type="molecule type" value="Genomic_DNA"/>
</dbReference>
<dbReference type="AlphaFoldDB" id="A0A1U7H165"/>
<gene>
    <name evidence="2" type="ORF">NIES592_07415</name>
</gene>
<dbReference type="InterPro" id="IPR036322">
    <property type="entry name" value="WD40_repeat_dom_sf"/>
</dbReference>
<protein>
    <recommendedName>
        <fullName evidence="4">Serine/threonine protein kinase</fullName>
    </recommendedName>
</protein>
<dbReference type="PROSITE" id="PS50082">
    <property type="entry name" value="WD_REPEATS_2"/>
    <property type="match status" value="1"/>
</dbReference>